<organism evidence="3 4">
    <name type="scientific">Anaeramoeba flamelloides</name>
    <dbReference type="NCBI Taxonomy" id="1746091"/>
    <lineage>
        <taxon>Eukaryota</taxon>
        <taxon>Metamonada</taxon>
        <taxon>Anaeramoebidae</taxon>
        <taxon>Anaeramoeba</taxon>
    </lineage>
</organism>
<feature type="compositionally biased region" description="Basic and acidic residues" evidence="2">
    <location>
        <begin position="166"/>
        <end position="210"/>
    </location>
</feature>
<comment type="caution">
    <text evidence="3">The sequence shown here is derived from an EMBL/GenBank/DDBJ whole genome shotgun (WGS) entry which is preliminary data.</text>
</comment>
<feature type="region of interest" description="Disordered" evidence="2">
    <location>
        <begin position="62"/>
        <end position="110"/>
    </location>
</feature>
<feature type="region of interest" description="Disordered" evidence="2">
    <location>
        <begin position="560"/>
        <end position="606"/>
    </location>
</feature>
<sequence length="695" mass="82533">MSTKTSPNTRSKGTTKIKLKDFYNVQQELVRTKVEKEELKGELSRYQQTNEDLSNKVNSLKKQVKKLDSQQKKFQSKLKKTKDSSQSKTIEELKQRFKKSEERSFSETKKLKRQLKEIQTELKIQKNKNETLLREKKNENGIIDSFNNLLISKLTNLTSIENKKKNVNEKEKEKEKENEKKQKVEKENEKEQKEQGNKEFTKKDDNKDQQQKASIFDPIILEQLKKTTDMSEQLNLDLKNQKKTIVGLKKEMDENKKKSKEIITTLQNKLEIAKQQIEIKNTETLLSEKKYEQILNELDEIEMGFQECVVLNQKLENEVQNKKKIIEQVKTENTNINKQLFKLKDRQQKGEKEIRDYQEQNTLLSKQYQKNALDLKNEKELRETLETILKQERSTIESHEGELKNLKKKIAKAEIEKDSQKELLHNLKIQLRCISNERDELQSQRGQFDSQLTKQKQTIATCNEEIEQLKQNNTGIEQKLESTLKDKQDLEELKISLQLEIKTLEEKQIEFGNWKNRAQVNENKVKILSQKIEDGNIKRKISERKYSEILKDMKLQLKKRKNSNLQTGSNNNNNNNNNNKRKHITKRKRKKEPKPKPEKNTFLSNKVNDLEEENEILREYIKRNITFEKKKKTNHNSQNNNNENNTSDRNELKRLKTLYEETVYQNLNYKQNIDILGKEVSRLMKENQLLKKSNH</sequence>
<evidence type="ECO:0000313" key="3">
    <source>
        <dbReference type="EMBL" id="KAJ6243019.1"/>
    </source>
</evidence>
<keyword evidence="1" id="KW-0175">Coiled coil</keyword>
<reference evidence="3" key="1">
    <citation type="submission" date="2022-08" db="EMBL/GenBank/DDBJ databases">
        <title>Novel sulfate-reducing endosymbionts in the free-living metamonad Anaeramoeba.</title>
        <authorList>
            <person name="Jerlstrom-Hultqvist J."/>
            <person name="Cepicka I."/>
            <person name="Gallot-Lavallee L."/>
            <person name="Salas-Leiva D."/>
            <person name="Curtis B.A."/>
            <person name="Zahonova K."/>
            <person name="Pipaliya S."/>
            <person name="Dacks J."/>
            <person name="Roger A.J."/>
        </authorList>
    </citation>
    <scope>NUCLEOTIDE SEQUENCE</scope>
    <source>
        <strain evidence="3">Schooner1</strain>
    </source>
</reference>
<dbReference type="EMBL" id="JAOAOG010000173">
    <property type="protein sequence ID" value="KAJ6243019.1"/>
    <property type="molecule type" value="Genomic_DNA"/>
</dbReference>
<keyword evidence="4" id="KW-1185">Reference proteome</keyword>
<accession>A0ABQ8YEJ2</accession>
<feature type="compositionally biased region" description="Basic residues" evidence="2">
    <location>
        <begin position="579"/>
        <end position="593"/>
    </location>
</feature>
<feature type="region of interest" description="Disordered" evidence="2">
    <location>
        <begin position="166"/>
        <end position="211"/>
    </location>
</feature>
<protein>
    <submittedName>
        <fullName evidence="3">Structural maintenance of chromosomes protein</fullName>
    </submittedName>
</protein>
<evidence type="ECO:0000256" key="2">
    <source>
        <dbReference type="SAM" id="MobiDB-lite"/>
    </source>
</evidence>
<evidence type="ECO:0000313" key="4">
    <source>
        <dbReference type="Proteomes" id="UP001150062"/>
    </source>
</evidence>
<gene>
    <name evidence="3" type="ORF">M0813_02878</name>
</gene>
<name>A0ABQ8YEJ2_9EUKA</name>
<feature type="coiled-coil region" evidence="1">
    <location>
        <begin position="312"/>
        <end position="510"/>
    </location>
</feature>
<evidence type="ECO:0000256" key="1">
    <source>
        <dbReference type="SAM" id="Coils"/>
    </source>
</evidence>
<proteinExistence type="predicted"/>
<feature type="compositionally biased region" description="Low complexity" evidence="2">
    <location>
        <begin position="635"/>
        <end position="645"/>
    </location>
</feature>
<feature type="region of interest" description="Disordered" evidence="2">
    <location>
        <begin position="628"/>
        <end position="650"/>
    </location>
</feature>
<feature type="compositionally biased region" description="Basic and acidic residues" evidence="2">
    <location>
        <begin position="81"/>
        <end position="110"/>
    </location>
</feature>
<dbReference type="Proteomes" id="UP001150062">
    <property type="component" value="Unassembled WGS sequence"/>
</dbReference>